<organism evidence="7 8">
    <name type="scientific">Salmonirosea aquatica</name>
    <dbReference type="NCBI Taxonomy" id="2654236"/>
    <lineage>
        <taxon>Bacteria</taxon>
        <taxon>Pseudomonadati</taxon>
        <taxon>Bacteroidota</taxon>
        <taxon>Cytophagia</taxon>
        <taxon>Cytophagales</taxon>
        <taxon>Spirosomataceae</taxon>
        <taxon>Salmonirosea</taxon>
    </lineage>
</organism>
<feature type="transmembrane region" description="Helical" evidence="5">
    <location>
        <begin position="55"/>
        <end position="76"/>
    </location>
</feature>
<dbReference type="InterPro" id="IPR004358">
    <property type="entry name" value="Sig_transdc_His_kin-like_C"/>
</dbReference>
<feature type="transmembrane region" description="Helical" evidence="5">
    <location>
        <begin position="88"/>
        <end position="112"/>
    </location>
</feature>
<keyword evidence="8" id="KW-1185">Reference proteome</keyword>
<dbReference type="Gene3D" id="1.10.287.130">
    <property type="match status" value="1"/>
</dbReference>
<feature type="domain" description="Histidine kinase" evidence="6">
    <location>
        <begin position="215"/>
        <end position="456"/>
    </location>
</feature>
<dbReference type="SUPFAM" id="SSF55874">
    <property type="entry name" value="ATPase domain of HSP90 chaperone/DNA topoisomerase II/histidine kinase"/>
    <property type="match status" value="1"/>
</dbReference>
<dbReference type="PROSITE" id="PS50109">
    <property type="entry name" value="HIS_KIN"/>
    <property type="match status" value="1"/>
</dbReference>
<dbReference type="PANTHER" id="PTHR43065:SF42">
    <property type="entry name" value="TWO-COMPONENT SENSOR PPRA"/>
    <property type="match status" value="1"/>
</dbReference>
<dbReference type="Proteomes" id="UP000479293">
    <property type="component" value="Unassembled WGS sequence"/>
</dbReference>
<dbReference type="PRINTS" id="PR00344">
    <property type="entry name" value="BCTRLSENSOR"/>
</dbReference>
<dbReference type="InterPro" id="IPR005467">
    <property type="entry name" value="His_kinase_dom"/>
</dbReference>
<dbReference type="InterPro" id="IPR036097">
    <property type="entry name" value="HisK_dim/P_sf"/>
</dbReference>
<dbReference type="CDD" id="cd00082">
    <property type="entry name" value="HisKA"/>
    <property type="match status" value="1"/>
</dbReference>
<evidence type="ECO:0000256" key="2">
    <source>
        <dbReference type="ARBA" id="ARBA00012438"/>
    </source>
</evidence>
<gene>
    <name evidence="7" type="ORF">GBK04_03395</name>
</gene>
<evidence type="ECO:0000313" key="8">
    <source>
        <dbReference type="Proteomes" id="UP000479293"/>
    </source>
</evidence>
<feature type="coiled-coil region" evidence="4">
    <location>
        <begin position="135"/>
        <end position="185"/>
    </location>
</feature>
<dbReference type="InterPro" id="IPR003661">
    <property type="entry name" value="HisK_dim/P_dom"/>
</dbReference>
<accession>A0A7C9BF21</accession>
<comment type="caution">
    <text evidence="7">The sequence shown here is derived from an EMBL/GenBank/DDBJ whole genome shotgun (WGS) entry which is preliminary data.</text>
</comment>
<proteinExistence type="predicted"/>
<evidence type="ECO:0000256" key="5">
    <source>
        <dbReference type="SAM" id="Phobius"/>
    </source>
</evidence>
<dbReference type="PANTHER" id="PTHR43065">
    <property type="entry name" value="SENSOR HISTIDINE KINASE"/>
    <property type="match status" value="1"/>
</dbReference>
<dbReference type="Pfam" id="PF02518">
    <property type="entry name" value="HATPase_c"/>
    <property type="match status" value="1"/>
</dbReference>
<name>A0A7C9BF21_9BACT</name>
<dbReference type="RefSeq" id="WP_152756846.1">
    <property type="nucleotide sequence ID" value="NZ_WHLY01000002.1"/>
</dbReference>
<evidence type="ECO:0000256" key="3">
    <source>
        <dbReference type="ARBA" id="ARBA00022553"/>
    </source>
</evidence>
<dbReference type="SUPFAM" id="SSF47384">
    <property type="entry name" value="Homodimeric domain of signal transducing histidine kinase"/>
    <property type="match status" value="1"/>
</dbReference>
<keyword evidence="4" id="KW-0175">Coiled coil</keyword>
<dbReference type="EC" id="2.7.13.3" evidence="2"/>
<dbReference type="InterPro" id="IPR036890">
    <property type="entry name" value="HATPase_C_sf"/>
</dbReference>
<dbReference type="SMART" id="SM00387">
    <property type="entry name" value="HATPase_c"/>
    <property type="match status" value="1"/>
</dbReference>
<evidence type="ECO:0000259" key="6">
    <source>
        <dbReference type="PROSITE" id="PS50109"/>
    </source>
</evidence>
<evidence type="ECO:0000256" key="4">
    <source>
        <dbReference type="SAM" id="Coils"/>
    </source>
</evidence>
<evidence type="ECO:0000313" key="7">
    <source>
        <dbReference type="EMBL" id="MPR32414.1"/>
    </source>
</evidence>
<dbReference type="SMART" id="SM00388">
    <property type="entry name" value="HisKA"/>
    <property type="match status" value="1"/>
</dbReference>
<keyword evidence="5" id="KW-0812">Transmembrane</keyword>
<feature type="transmembrane region" description="Helical" evidence="5">
    <location>
        <begin position="118"/>
        <end position="135"/>
    </location>
</feature>
<evidence type="ECO:0000256" key="1">
    <source>
        <dbReference type="ARBA" id="ARBA00000085"/>
    </source>
</evidence>
<dbReference type="Gene3D" id="3.30.565.10">
    <property type="entry name" value="Histidine kinase-like ATPase, C-terminal domain"/>
    <property type="match status" value="1"/>
</dbReference>
<feature type="transmembrane region" description="Helical" evidence="5">
    <location>
        <begin position="32"/>
        <end position="49"/>
    </location>
</feature>
<dbReference type="EMBL" id="WHLY01000002">
    <property type="protein sequence ID" value="MPR32414.1"/>
    <property type="molecule type" value="Genomic_DNA"/>
</dbReference>
<protein>
    <recommendedName>
        <fullName evidence="2">histidine kinase</fullName>
        <ecNumber evidence="2">2.7.13.3</ecNumber>
    </recommendedName>
</protein>
<keyword evidence="5" id="KW-1133">Transmembrane helix</keyword>
<keyword evidence="3" id="KW-0597">Phosphoprotein</keyword>
<dbReference type="AlphaFoldDB" id="A0A7C9BF21"/>
<sequence>MELSYLLIVLYFVQYIQKNLNTKEVYPRWNQWLVYARYLAIVLLCLPYLTSNSTLPPALVTWLWHIFMGAFVGIIYTREEFKSVRSLMLSVIPLIIIAVLGDALELVARNVYKQYDDYFDMFKMIAIVWVIAMWYQNKRQQKQLAAERQQRLEEEKENRLMQARKAELEILVAERTAEITKQKEELLIAVDHLKTTQSQLVQSEKMASLGELTAGIAHEIQNPLNFVNNFAEVNSELIEELREEQEKDTPDKELIEEILHDLADNMQKMVHHGKRADSIVKGMLMHSRTGSGEKEVIDVNALADEYMRLAYHGLRAKDKSFNAALEKDFQSEVLMAKITPQDFGRVLLNIFNNAFYAVMQKKKAVGEGYRPTVWLRSRQENNTVEIRIKDNGTGIPDSVRAKIFEPFFTTKPTGQGTGLGLSLSYEIIHVGHDGSLEVESEKDAFTEFIIRIPQGKVN</sequence>
<comment type="catalytic activity">
    <reaction evidence="1">
        <text>ATP + protein L-histidine = ADP + protein N-phospho-L-histidine.</text>
        <dbReference type="EC" id="2.7.13.3"/>
    </reaction>
</comment>
<keyword evidence="5" id="KW-0472">Membrane</keyword>
<dbReference type="GO" id="GO:0000155">
    <property type="term" value="F:phosphorelay sensor kinase activity"/>
    <property type="evidence" value="ECO:0007669"/>
    <property type="project" value="InterPro"/>
</dbReference>
<reference evidence="7 8" key="1">
    <citation type="submission" date="2019-10" db="EMBL/GenBank/DDBJ databases">
        <title>Draft Genome Sequence of Cytophagaceae sp. SJW1-29.</title>
        <authorList>
            <person name="Choi A."/>
        </authorList>
    </citation>
    <scope>NUCLEOTIDE SEQUENCE [LARGE SCALE GENOMIC DNA]</scope>
    <source>
        <strain evidence="7 8">SJW1-29</strain>
    </source>
</reference>
<dbReference type="InterPro" id="IPR003594">
    <property type="entry name" value="HATPase_dom"/>
</dbReference>